<dbReference type="Gene3D" id="3.20.20.210">
    <property type="match status" value="1"/>
</dbReference>
<sequence length="62" mass="6460">MCIKRDVQAAKLTLGAPDEVYNYSTQLIKDMGTGFILGSGCGVPPNAKVENVKAMVSAATGK</sequence>
<name>A0A161WXQ7_9CLOT</name>
<dbReference type="InterPro" id="IPR000257">
    <property type="entry name" value="Uroporphyrinogen_deCOase"/>
</dbReference>
<dbReference type="EMBL" id="LWAE01000002">
    <property type="protein sequence ID" value="KZL91818.1"/>
    <property type="molecule type" value="Genomic_DNA"/>
</dbReference>
<dbReference type="GO" id="GO:0006779">
    <property type="term" value="P:porphyrin-containing compound biosynthetic process"/>
    <property type="evidence" value="ECO:0007669"/>
    <property type="project" value="InterPro"/>
</dbReference>
<comment type="caution">
    <text evidence="2">The sequence shown here is derived from an EMBL/GenBank/DDBJ whole genome shotgun (WGS) entry which is preliminary data.</text>
</comment>
<dbReference type="Pfam" id="PF01208">
    <property type="entry name" value="URO-D"/>
    <property type="match status" value="1"/>
</dbReference>
<dbReference type="STRING" id="1121326.CLMAG_16240"/>
<gene>
    <name evidence="2" type="ORF">CLMAG_16240</name>
</gene>
<keyword evidence="2" id="KW-0489">Methyltransferase</keyword>
<organism evidence="2 3">
    <name type="scientific">Clostridium magnum DSM 2767</name>
    <dbReference type="NCBI Taxonomy" id="1121326"/>
    <lineage>
        <taxon>Bacteria</taxon>
        <taxon>Bacillati</taxon>
        <taxon>Bacillota</taxon>
        <taxon>Clostridia</taxon>
        <taxon>Eubacteriales</taxon>
        <taxon>Clostridiaceae</taxon>
        <taxon>Clostridium</taxon>
    </lineage>
</organism>
<dbReference type="GO" id="GO:0004853">
    <property type="term" value="F:uroporphyrinogen decarboxylase activity"/>
    <property type="evidence" value="ECO:0007669"/>
    <property type="project" value="InterPro"/>
</dbReference>
<dbReference type="GO" id="GO:0008168">
    <property type="term" value="F:methyltransferase activity"/>
    <property type="evidence" value="ECO:0007669"/>
    <property type="project" value="UniProtKB-KW"/>
</dbReference>
<reference evidence="2 3" key="1">
    <citation type="submission" date="2016-04" db="EMBL/GenBank/DDBJ databases">
        <title>Genome sequence of Clostridium magnum DSM 2767.</title>
        <authorList>
            <person name="Poehlein A."/>
            <person name="Uhlig R."/>
            <person name="Fischer R."/>
            <person name="Bahl H."/>
            <person name="Daniel R."/>
        </authorList>
    </citation>
    <scope>NUCLEOTIDE SEQUENCE [LARGE SCALE GENOMIC DNA]</scope>
    <source>
        <strain evidence="2 3">DSM 2767</strain>
    </source>
</reference>
<keyword evidence="3" id="KW-1185">Reference proteome</keyword>
<dbReference type="SUPFAM" id="SSF51726">
    <property type="entry name" value="UROD/MetE-like"/>
    <property type="match status" value="1"/>
</dbReference>
<evidence type="ECO:0000313" key="2">
    <source>
        <dbReference type="EMBL" id="KZL91818.1"/>
    </source>
</evidence>
<protein>
    <submittedName>
        <fullName evidence="2">Methylcobalamin:coenzyme M methyltransferase</fullName>
    </submittedName>
</protein>
<dbReference type="Proteomes" id="UP000076603">
    <property type="component" value="Unassembled WGS sequence"/>
</dbReference>
<dbReference type="InterPro" id="IPR038071">
    <property type="entry name" value="UROD/MetE-like_sf"/>
</dbReference>
<dbReference type="RefSeq" id="WP_066620602.1">
    <property type="nucleotide sequence ID" value="NZ_FQXL01000022.1"/>
</dbReference>
<dbReference type="GO" id="GO:0032259">
    <property type="term" value="P:methylation"/>
    <property type="evidence" value="ECO:0007669"/>
    <property type="project" value="UniProtKB-KW"/>
</dbReference>
<feature type="domain" description="Uroporphyrinogen decarboxylase (URO-D)" evidence="1">
    <location>
        <begin position="12"/>
        <end position="59"/>
    </location>
</feature>
<evidence type="ECO:0000259" key="1">
    <source>
        <dbReference type="Pfam" id="PF01208"/>
    </source>
</evidence>
<accession>A0A161WXQ7</accession>
<dbReference type="PATRIC" id="fig|1121326.3.peg.1595"/>
<evidence type="ECO:0000313" key="3">
    <source>
        <dbReference type="Proteomes" id="UP000076603"/>
    </source>
</evidence>
<proteinExistence type="predicted"/>
<keyword evidence="2" id="KW-0808">Transferase</keyword>
<dbReference type="AlphaFoldDB" id="A0A161WXQ7"/>